<evidence type="ECO:0000256" key="4">
    <source>
        <dbReference type="RuleBase" id="RU003423"/>
    </source>
</evidence>
<evidence type="ECO:0000256" key="5">
    <source>
        <dbReference type="SAM" id="MobiDB-lite"/>
    </source>
</evidence>
<dbReference type="InterPro" id="IPR023213">
    <property type="entry name" value="CAT-like_dom_sf"/>
</dbReference>
<dbReference type="AlphaFoldDB" id="A0A813Q961"/>
<gene>
    <name evidence="7" type="ORF">OXX778_LOCUS4591</name>
</gene>
<keyword evidence="4" id="KW-0012">Acyltransferase</keyword>
<dbReference type="GO" id="GO:0006086">
    <property type="term" value="P:pyruvate decarboxylation to acetyl-CoA"/>
    <property type="evidence" value="ECO:0007669"/>
    <property type="project" value="InterPro"/>
</dbReference>
<keyword evidence="2 4" id="KW-0450">Lipoyl</keyword>
<dbReference type="InterPro" id="IPR011053">
    <property type="entry name" value="Single_hybrid_motif"/>
</dbReference>
<dbReference type="CDD" id="cd06849">
    <property type="entry name" value="lipoyl_domain"/>
    <property type="match status" value="1"/>
</dbReference>
<dbReference type="GO" id="GO:0045254">
    <property type="term" value="C:pyruvate dehydrogenase complex"/>
    <property type="evidence" value="ECO:0007669"/>
    <property type="project" value="InterPro"/>
</dbReference>
<dbReference type="Pfam" id="PF00364">
    <property type="entry name" value="Biotin_lipoyl"/>
    <property type="match status" value="1"/>
</dbReference>
<dbReference type="Proteomes" id="UP000663879">
    <property type="component" value="Unassembled WGS sequence"/>
</dbReference>
<comment type="cofactor">
    <cofactor evidence="4">
        <name>(R)-lipoate</name>
        <dbReference type="ChEBI" id="CHEBI:83088"/>
    </cofactor>
</comment>
<dbReference type="EC" id="2.3.1.-" evidence="4"/>
<evidence type="ECO:0000256" key="3">
    <source>
        <dbReference type="ARBA" id="ARBA00022946"/>
    </source>
</evidence>
<feature type="region of interest" description="Disordered" evidence="5">
    <location>
        <begin position="198"/>
        <end position="219"/>
    </location>
</feature>
<evidence type="ECO:0000313" key="8">
    <source>
        <dbReference type="Proteomes" id="UP000663879"/>
    </source>
</evidence>
<evidence type="ECO:0000256" key="1">
    <source>
        <dbReference type="ARBA" id="ARBA00007317"/>
    </source>
</evidence>
<feature type="compositionally biased region" description="Polar residues" evidence="5">
    <location>
        <begin position="198"/>
        <end position="212"/>
    </location>
</feature>
<dbReference type="SUPFAM" id="SSF51230">
    <property type="entry name" value="Single hybrid motif"/>
    <property type="match status" value="1"/>
</dbReference>
<dbReference type="OrthoDB" id="537444at2759"/>
<dbReference type="FunFam" id="2.40.50.100:FF:000010">
    <property type="entry name" value="Acetyltransferase component of pyruvate dehydrogenase complex"/>
    <property type="match status" value="1"/>
</dbReference>
<dbReference type="InterPro" id="IPR001078">
    <property type="entry name" value="2-oxoacid_DH_actylTfrase"/>
</dbReference>
<dbReference type="Pfam" id="PF00198">
    <property type="entry name" value="2-oxoacid_dh"/>
    <property type="match status" value="1"/>
</dbReference>
<keyword evidence="4" id="KW-0808">Transferase</keyword>
<dbReference type="GO" id="GO:0016746">
    <property type="term" value="F:acyltransferase activity"/>
    <property type="evidence" value="ECO:0007669"/>
    <property type="project" value="UniProtKB-KW"/>
</dbReference>
<dbReference type="InterPro" id="IPR045257">
    <property type="entry name" value="E2/Pdx1"/>
</dbReference>
<dbReference type="GO" id="GO:0005739">
    <property type="term" value="C:mitochondrion"/>
    <property type="evidence" value="ECO:0007669"/>
    <property type="project" value="TreeGrafter"/>
</dbReference>
<dbReference type="InterPro" id="IPR003016">
    <property type="entry name" value="2-oxoA_DH_lipoyl-BS"/>
</dbReference>
<organism evidence="7 8">
    <name type="scientific">Brachionus calyciflorus</name>
    <dbReference type="NCBI Taxonomy" id="104777"/>
    <lineage>
        <taxon>Eukaryota</taxon>
        <taxon>Metazoa</taxon>
        <taxon>Spiralia</taxon>
        <taxon>Gnathifera</taxon>
        <taxon>Rotifera</taxon>
        <taxon>Eurotatoria</taxon>
        <taxon>Monogononta</taxon>
        <taxon>Pseudotrocha</taxon>
        <taxon>Ploima</taxon>
        <taxon>Brachionidae</taxon>
        <taxon>Brachionus</taxon>
    </lineage>
</organism>
<comment type="similarity">
    <text evidence="1 4">Belongs to the 2-oxoacid dehydrogenase family.</text>
</comment>
<dbReference type="PANTHER" id="PTHR23151">
    <property type="entry name" value="DIHYDROLIPOAMIDE ACETYL/SUCCINYL-TRANSFERASE-RELATED"/>
    <property type="match status" value="1"/>
</dbReference>
<feature type="compositionally biased region" description="Low complexity" evidence="5">
    <location>
        <begin position="123"/>
        <end position="141"/>
    </location>
</feature>
<sequence length="449" mass="49474">MSLRFLNQFRATNKLVFINKTLASSFHKSCSALYAAPLQLKMPSLSPTMTEGNIIKWLKKEGEQVAPGDVLMEIQTDKAVIAFETEEEGTLAKILIPDDTKSVQVGTLVGLISLPGDDWKSVTVPSSSAPTSTPSATASAVETQQSHESHDLPQKIGPAARNLIQTYQINPSKIKPTAYIYQNGLKPKPIEVEEVVTSSRAEPSKAQVSQKPAGSHPEYEPDYQDIELSNMRKVIAKRLVFSKTTIPHSYIAANVVVDKIIELRKEMIKNNQKVSINDFLTKAAALALRLVPEINSNLNEKTGEYTQLTTVDISTAVATENGLITPIIKNADKISVSQISENVKQLAEKARQNKLQPHEFQGGSFTISNLGMFGISEFSAVINPPQIAIMAVGKSQLKFNTNMKKQTEITLTLSYDERCCSLDRAQKFLNTLNYLLANPELLIDKDPEF</sequence>
<dbReference type="Gene3D" id="3.30.559.10">
    <property type="entry name" value="Chloramphenicol acetyltransferase-like domain"/>
    <property type="match status" value="1"/>
</dbReference>
<feature type="domain" description="Lipoyl-binding" evidence="6">
    <location>
        <begin position="37"/>
        <end position="113"/>
    </location>
</feature>
<reference evidence="7" key="1">
    <citation type="submission" date="2021-02" db="EMBL/GenBank/DDBJ databases">
        <authorList>
            <person name="Nowell W R."/>
        </authorList>
    </citation>
    <scope>NUCLEOTIDE SEQUENCE</scope>
    <source>
        <strain evidence="7">Ploen Becks lab</strain>
    </source>
</reference>
<keyword evidence="3" id="KW-0809">Transit peptide</keyword>
<name>A0A813Q961_9BILA</name>
<dbReference type="InterPro" id="IPR000089">
    <property type="entry name" value="Biotin_lipoyl"/>
</dbReference>
<dbReference type="PANTHER" id="PTHR23151:SF90">
    <property type="entry name" value="DIHYDROLIPOYLLYSINE-RESIDUE ACETYLTRANSFERASE COMPONENT OF PYRUVATE DEHYDROGENASE COMPLEX, MITOCHONDRIAL-RELATED"/>
    <property type="match status" value="1"/>
</dbReference>
<evidence type="ECO:0000259" key="6">
    <source>
        <dbReference type="PROSITE" id="PS50968"/>
    </source>
</evidence>
<evidence type="ECO:0000313" key="7">
    <source>
        <dbReference type="EMBL" id="CAF0764083.1"/>
    </source>
</evidence>
<dbReference type="Gene3D" id="2.40.50.100">
    <property type="match status" value="1"/>
</dbReference>
<feature type="region of interest" description="Disordered" evidence="5">
    <location>
        <begin position="123"/>
        <end position="154"/>
    </location>
</feature>
<protein>
    <recommendedName>
        <fullName evidence="4">Dihydrolipoamide acetyltransferase component of pyruvate dehydrogenase complex</fullName>
        <ecNumber evidence="4">2.3.1.-</ecNumber>
    </recommendedName>
</protein>
<dbReference type="PROSITE" id="PS00189">
    <property type="entry name" value="LIPOYL"/>
    <property type="match status" value="1"/>
</dbReference>
<proteinExistence type="inferred from homology"/>
<comment type="caution">
    <text evidence="7">The sequence shown here is derived from an EMBL/GenBank/DDBJ whole genome shotgun (WGS) entry which is preliminary data.</text>
</comment>
<dbReference type="EMBL" id="CAJNOC010000459">
    <property type="protein sequence ID" value="CAF0764083.1"/>
    <property type="molecule type" value="Genomic_DNA"/>
</dbReference>
<keyword evidence="8" id="KW-1185">Reference proteome</keyword>
<dbReference type="PROSITE" id="PS50968">
    <property type="entry name" value="BIOTINYL_LIPOYL"/>
    <property type="match status" value="1"/>
</dbReference>
<evidence type="ECO:0000256" key="2">
    <source>
        <dbReference type="ARBA" id="ARBA00022823"/>
    </source>
</evidence>
<accession>A0A813Q961</accession>
<dbReference type="SUPFAM" id="SSF52777">
    <property type="entry name" value="CoA-dependent acyltransferases"/>
    <property type="match status" value="1"/>
</dbReference>